<protein>
    <submittedName>
        <fullName evidence="1">Response regulator</fullName>
    </submittedName>
</protein>
<organism evidence="1 2">
    <name type="scientific">Paenibacillus mesotrionivorans</name>
    <dbReference type="NCBI Taxonomy" id="3160968"/>
    <lineage>
        <taxon>Bacteria</taxon>
        <taxon>Bacillati</taxon>
        <taxon>Bacillota</taxon>
        <taxon>Bacilli</taxon>
        <taxon>Bacillales</taxon>
        <taxon>Paenibacillaceae</taxon>
        <taxon>Paenibacillus</taxon>
    </lineage>
</organism>
<sequence length="556" mass="62152">MYTVLVAEDEFEVREAIVSGTDWEGLGFQVTDSAENGQEAWELFAKGAPDLLLTDIRMPFMDGLQLAERVKRQYPGTRVVILSGYDEFEYAQRALKLSVDEYVLKPFSSGDLANVLAKVRTVLDEEAAEKRDMEQLREHYRRSLPVLRENFLATLMMRPLKRKELEEKSALYDIQLTGVSFQVAVVSLDAAGPREQGQTGAVLGGEPRREQAPSTISEDQELLLFASLNIAEEIVESRNLGRVFLHQGQVVLLTIAQQGDLQAVSAATMAAAEEIRQAIERYLKQTVTIGIGVVIQEPAGLSYSYKDAVLALDYRVILGGNRVISIADVEQRHVEKVRFDELKEQSLVRCLKTGTAEELKEIVEGLFQGLAEAPVSVKEYQLYLMEIVTAVLRAAKDADADLDDLFGDNMATLAELYRFRTLAEAKAWLLGICTRLMGSIAVVRQSAFHNLVEEAIAYTRTNFGDSELSINKVCGRLHISAGYFSSIFKKETKLTFIAYLQHIRMEAAKELLRTTDLRALEIAEKVGYAEPNYFSFSFKKHVGMSPKEYRSSVKGG</sequence>
<dbReference type="EMBL" id="JBJURJ010000003">
    <property type="protein sequence ID" value="MFM9327600.1"/>
    <property type="molecule type" value="Genomic_DNA"/>
</dbReference>
<evidence type="ECO:0000313" key="2">
    <source>
        <dbReference type="Proteomes" id="UP001631969"/>
    </source>
</evidence>
<proteinExistence type="predicted"/>
<keyword evidence="2" id="KW-1185">Reference proteome</keyword>
<accession>A0ACC7NT30</accession>
<dbReference type="Proteomes" id="UP001631969">
    <property type="component" value="Unassembled WGS sequence"/>
</dbReference>
<reference evidence="1" key="1">
    <citation type="submission" date="2024-12" db="EMBL/GenBank/DDBJ databases">
        <authorList>
            <person name="Wu N."/>
        </authorList>
    </citation>
    <scope>NUCLEOTIDE SEQUENCE</scope>
    <source>
        <strain evidence="1">P15</strain>
    </source>
</reference>
<name>A0ACC7NT30_9BACL</name>
<evidence type="ECO:0000313" key="1">
    <source>
        <dbReference type="EMBL" id="MFM9327600.1"/>
    </source>
</evidence>
<comment type="caution">
    <text evidence="1">The sequence shown here is derived from an EMBL/GenBank/DDBJ whole genome shotgun (WGS) entry which is preliminary data.</text>
</comment>
<gene>
    <name evidence="1" type="ORF">ACI1P1_04715</name>
</gene>